<dbReference type="EMBL" id="QYUM01000003">
    <property type="protein sequence ID" value="RJF90652.1"/>
    <property type="molecule type" value="Genomic_DNA"/>
</dbReference>
<organism evidence="2 3">
    <name type="scientific">Sphingomonas cavernae</name>
    <dbReference type="NCBI Taxonomy" id="2320861"/>
    <lineage>
        <taxon>Bacteria</taxon>
        <taxon>Pseudomonadati</taxon>
        <taxon>Pseudomonadota</taxon>
        <taxon>Alphaproteobacteria</taxon>
        <taxon>Sphingomonadales</taxon>
        <taxon>Sphingomonadaceae</taxon>
        <taxon>Sphingomonas</taxon>
    </lineage>
</organism>
<feature type="domain" description="PIN" evidence="1">
    <location>
        <begin position="4"/>
        <end position="112"/>
    </location>
</feature>
<gene>
    <name evidence="2" type="ORF">D3876_10575</name>
</gene>
<dbReference type="AlphaFoldDB" id="A0A418WL28"/>
<keyword evidence="3" id="KW-1185">Reference proteome</keyword>
<dbReference type="OrthoDB" id="163436at2"/>
<protein>
    <submittedName>
        <fullName evidence="2">PIN domain-containing protein</fullName>
    </submittedName>
</protein>
<name>A0A418WL28_9SPHN</name>
<evidence type="ECO:0000313" key="2">
    <source>
        <dbReference type="EMBL" id="RJF90652.1"/>
    </source>
</evidence>
<proteinExistence type="predicted"/>
<evidence type="ECO:0000313" key="3">
    <source>
        <dbReference type="Proteomes" id="UP000286100"/>
    </source>
</evidence>
<dbReference type="Gene3D" id="3.40.50.1010">
    <property type="entry name" value="5'-nuclease"/>
    <property type="match status" value="1"/>
</dbReference>
<sequence length="139" mass="15517">MAKIFLDSNVVIYAFTDDPRSSVAETLLSAGADLSVQVLNEFTNIARRKLNFDWSQIDEASKAIRVLARATHPVDLKMHESALALAQRYGFSFYDALIVAAALRARCDILHSENMQDGLMVEGILRIVNPFRNSTQKSE</sequence>
<dbReference type="Pfam" id="PF01850">
    <property type="entry name" value="PIN"/>
    <property type="match status" value="1"/>
</dbReference>
<dbReference type="InterPro" id="IPR002716">
    <property type="entry name" value="PIN_dom"/>
</dbReference>
<dbReference type="SUPFAM" id="SSF88723">
    <property type="entry name" value="PIN domain-like"/>
    <property type="match status" value="1"/>
</dbReference>
<comment type="caution">
    <text evidence="2">The sequence shown here is derived from an EMBL/GenBank/DDBJ whole genome shotgun (WGS) entry which is preliminary data.</text>
</comment>
<dbReference type="RefSeq" id="WP_119762018.1">
    <property type="nucleotide sequence ID" value="NZ_QYUM01000003.1"/>
</dbReference>
<accession>A0A418WL28</accession>
<dbReference type="InterPro" id="IPR029060">
    <property type="entry name" value="PIN-like_dom_sf"/>
</dbReference>
<evidence type="ECO:0000259" key="1">
    <source>
        <dbReference type="Pfam" id="PF01850"/>
    </source>
</evidence>
<dbReference type="CDD" id="cd18692">
    <property type="entry name" value="PIN_VapC-like"/>
    <property type="match status" value="1"/>
</dbReference>
<reference evidence="2 3" key="1">
    <citation type="submission" date="2018-09" db="EMBL/GenBank/DDBJ databases">
        <authorList>
            <person name="Zhu H."/>
        </authorList>
    </citation>
    <scope>NUCLEOTIDE SEQUENCE [LARGE SCALE GENOMIC DNA]</scope>
    <source>
        <strain evidence="2 3">K2R01-6</strain>
    </source>
</reference>
<dbReference type="Proteomes" id="UP000286100">
    <property type="component" value="Unassembled WGS sequence"/>
</dbReference>